<proteinExistence type="predicted"/>
<feature type="region of interest" description="Disordered" evidence="1">
    <location>
        <begin position="44"/>
        <end position="76"/>
    </location>
</feature>
<reference evidence="2" key="2">
    <citation type="submission" date="2024-03" db="EMBL/GenBank/DDBJ databases">
        <authorList>
            <person name="Bromfield E.S.P."/>
            <person name="Cloutier S."/>
        </authorList>
    </citation>
    <scope>NUCLEOTIDE SEQUENCE</scope>
    <source>
        <strain evidence="2">5S5</strain>
    </source>
</reference>
<protein>
    <submittedName>
        <fullName evidence="2">Uncharacterized protein</fullName>
    </submittedName>
</protein>
<dbReference type="EMBL" id="CP147711">
    <property type="protein sequence ID" value="WXC79428.1"/>
    <property type="molecule type" value="Genomic_DNA"/>
</dbReference>
<evidence type="ECO:0000256" key="1">
    <source>
        <dbReference type="SAM" id="MobiDB-lite"/>
    </source>
</evidence>
<reference evidence="2" key="1">
    <citation type="journal article" date="2021" name="Int. J. Syst. Evol. Microbiol.">
        <title>Bradyrhizobium septentrionale sp. nov. (sv. septentrionale) and Bradyrhizobium quebecense sp. nov. (sv. septentrionale) associated with legumes native to Canada possess rearranged symbiosis genes and numerous insertion sequences.</title>
        <authorList>
            <person name="Bromfield E.S.P."/>
            <person name="Cloutier S."/>
        </authorList>
    </citation>
    <scope>NUCLEOTIDE SEQUENCE</scope>
    <source>
        <strain evidence="2">5S5</strain>
    </source>
</reference>
<name>A0ABZ2NY12_9BRAD</name>
<dbReference type="Proteomes" id="UP001432046">
    <property type="component" value="Chromosome"/>
</dbReference>
<dbReference type="RefSeq" id="WP_338833877.1">
    <property type="nucleotide sequence ID" value="NZ_CP147711.1"/>
</dbReference>
<evidence type="ECO:0000313" key="2">
    <source>
        <dbReference type="EMBL" id="WXC79428.1"/>
    </source>
</evidence>
<accession>A0ABZ2NY12</accession>
<keyword evidence="3" id="KW-1185">Reference proteome</keyword>
<sequence length="76" mass="8765">MRTTAAVELALLKMVEQFQFTDHPSVHKEDRQAMRSSTAATELIHHRDGSHQMELGRSPFAKREIQHDNQNERAPN</sequence>
<feature type="compositionally biased region" description="Basic and acidic residues" evidence="1">
    <location>
        <begin position="61"/>
        <end position="76"/>
    </location>
</feature>
<gene>
    <name evidence="2" type="ORF">WDK88_40750</name>
</gene>
<evidence type="ECO:0000313" key="3">
    <source>
        <dbReference type="Proteomes" id="UP001432046"/>
    </source>
</evidence>
<organism evidence="2 3">
    <name type="scientific">Bradyrhizobium septentrionale</name>
    <dbReference type="NCBI Taxonomy" id="1404411"/>
    <lineage>
        <taxon>Bacteria</taxon>
        <taxon>Pseudomonadati</taxon>
        <taxon>Pseudomonadota</taxon>
        <taxon>Alphaproteobacteria</taxon>
        <taxon>Hyphomicrobiales</taxon>
        <taxon>Nitrobacteraceae</taxon>
        <taxon>Bradyrhizobium</taxon>
    </lineage>
</organism>